<sequence length="25" mass="2797">MGTLFANQKAENTRNIMRIGQNTST</sequence>
<dbReference type="Proteomes" id="UP000265520">
    <property type="component" value="Unassembled WGS sequence"/>
</dbReference>
<name>A0A392UDW6_9FABA</name>
<organism evidence="1 2">
    <name type="scientific">Trifolium medium</name>
    <dbReference type="NCBI Taxonomy" id="97028"/>
    <lineage>
        <taxon>Eukaryota</taxon>
        <taxon>Viridiplantae</taxon>
        <taxon>Streptophyta</taxon>
        <taxon>Embryophyta</taxon>
        <taxon>Tracheophyta</taxon>
        <taxon>Spermatophyta</taxon>
        <taxon>Magnoliopsida</taxon>
        <taxon>eudicotyledons</taxon>
        <taxon>Gunneridae</taxon>
        <taxon>Pentapetalae</taxon>
        <taxon>rosids</taxon>
        <taxon>fabids</taxon>
        <taxon>Fabales</taxon>
        <taxon>Fabaceae</taxon>
        <taxon>Papilionoideae</taxon>
        <taxon>50 kb inversion clade</taxon>
        <taxon>NPAAA clade</taxon>
        <taxon>Hologalegina</taxon>
        <taxon>IRL clade</taxon>
        <taxon>Trifolieae</taxon>
        <taxon>Trifolium</taxon>
    </lineage>
</organism>
<evidence type="ECO:0000313" key="2">
    <source>
        <dbReference type="Proteomes" id="UP000265520"/>
    </source>
</evidence>
<proteinExistence type="predicted"/>
<protein>
    <submittedName>
        <fullName evidence="1">Uncharacterized protein</fullName>
    </submittedName>
</protein>
<evidence type="ECO:0000313" key="1">
    <source>
        <dbReference type="EMBL" id="MCI71592.1"/>
    </source>
</evidence>
<feature type="non-terminal residue" evidence="1">
    <location>
        <position position="25"/>
    </location>
</feature>
<dbReference type="EMBL" id="LXQA010799274">
    <property type="protein sequence ID" value="MCI71592.1"/>
    <property type="molecule type" value="Genomic_DNA"/>
</dbReference>
<reference evidence="1 2" key="1">
    <citation type="journal article" date="2018" name="Front. Plant Sci.">
        <title>Red Clover (Trifolium pratense) and Zigzag Clover (T. medium) - A Picture of Genomic Similarities and Differences.</title>
        <authorList>
            <person name="Dluhosova J."/>
            <person name="Istvanek J."/>
            <person name="Nedelnik J."/>
            <person name="Repkova J."/>
        </authorList>
    </citation>
    <scope>NUCLEOTIDE SEQUENCE [LARGE SCALE GENOMIC DNA]</scope>
    <source>
        <strain evidence="2">cv. 10/8</strain>
        <tissue evidence="1">Leaf</tissue>
    </source>
</reference>
<dbReference type="AlphaFoldDB" id="A0A392UDW6"/>
<accession>A0A392UDW6</accession>
<keyword evidence="2" id="KW-1185">Reference proteome</keyword>
<comment type="caution">
    <text evidence="1">The sequence shown here is derived from an EMBL/GenBank/DDBJ whole genome shotgun (WGS) entry which is preliminary data.</text>
</comment>